<dbReference type="SUPFAM" id="SSF101386">
    <property type="entry name" value="all-alpha NTP pyrophosphatases"/>
    <property type="match status" value="1"/>
</dbReference>
<dbReference type="Pfam" id="PF08761">
    <property type="entry name" value="dUTPase_2"/>
    <property type="match status" value="2"/>
</dbReference>
<proteinExistence type="predicted"/>
<evidence type="ECO:0000313" key="2">
    <source>
        <dbReference type="Proteomes" id="UP000199163"/>
    </source>
</evidence>
<dbReference type="InterPro" id="IPR016947">
    <property type="entry name" value="UCP030140"/>
</dbReference>
<protein>
    <submittedName>
        <fullName evidence="1">Dimeric dUTPase, all-alpha-NTP-PPase (MazG) superfamily</fullName>
    </submittedName>
</protein>
<dbReference type="OrthoDB" id="5506143at2"/>
<dbReference type="RefSeq" id="WP_091275585.1">
    <property type="nucleotide sequence ID" value="NZ_FNDK01000023.1"/>
</dbReference>
<name>A0A1G8I936_9BACI</name>
<dbReference type="EMBL" id="FNDK01000023">
    <property type="protein sequence ID" value="SDI15393.1"/>
    <property type="molecule type" value="Genomic_DNA"/>
</dbReference>
<keyword evidence="2" id="KW-1185">Reference proteome</keyword>
<dbReference type="PIRSF" id="PIRSF030140">
    <property type="entry name" value="UCP030140"/>
    <property type="match status" value="1"/>
</dbReference>
<dbReference type="STRING" id="568899.SAMN05192534_12347"/>
<dbReference type="Proteomes" id="UP000199163">
    <property type="component" value="Unassembled WGS sequence"/>
</dbReference>
<dbReference type="AlphaFoldDB" id="A0A1G8I936"/>
<gene>
    <name evidence="1" type="ORF">SAMN05192534_12347</name>
</gene>
<reference evidence="1 2" key="1">
    <citation type="submission" date="2016-10" db="EMBL/GenBank/DDBJ databases">
        <authorList>
            <person name="de Groot N.N."/>
        </authorList>
    </citation>
    <scope>NUCLEOTIDE SEQUENCE [LARGE SCALE GENOMIC DNA]</scope>
    <source>
        <strain evidence="1 2">DSM 21632</strain>
    </source>
</reference>
<organism evidence="1 2">
    <name type="scientific">Alteribacillus persepolensis</name>
    <dbReference type="NCBI Taxonomy" id="568899"/>
    <lineage>
        <taxon>Bacteria</taxon>
        <taxon>Bacillati</taxon>
        <taxon>Bacillota</taxon>
        <taxon>Bacilli</taxon>
        <taxon>Bacillales</taxon>
        <taxon>Bacillaceae</taxon>
        <taxon>Alteribacillus</taxon>
    </lineage>
</organism>
<dbReference type="Gene3D" id="1.10.4010.10">
    <property type="entry name" value="Type II deoxyuridine triphosphatase"/>
    <property type="match status" value="1"/>
</dbReference>
<accession>A0A1G8I936</accession>
<evidence type="ECO:0000313" key="1">
    <source>
        <dbReference type="EMBL" id="SDI15393.1"/>
    </source>
</evidence>
<dbReference type="InterPro" id="IPR014871">
    <property type="entry name" value="dUTPase/dCTP_pyrophosphatase"/>
</dbReference>
<sequence length="215" mass="25728">MNLKPLFDKQRELDEKIVKQKELKGQELLNKKILALQVELGELANEWRGFKFWSDDQEPKKYQKKPAVERKFDGEYITSMETEYHGKYVYFVNGYRVTKETWDSLFDYETKVLEEYVDCLHFILSIGWEIHVGDDPEMDIVELEDCLRGERSESTDLILQFKYIYWLTSKIYSGYKQLFFAFVELGELLGFTWDEIEQAYMKKNATNHERQANGY</sequence>
<dbReference type="CDD" id="cd11527">
    <property type="entry name" value="NTP-PPase_dUTPase"/>
    <property type="match status" value="1"/>
</dbReference>